<protein>
    <recommendedName>
        <fullName evidence="3">DUF5723 domain-containing protein</fullName>
    </recommendedName>
</protein>
<proteinExistence type="predicted"/>
<dbReference type="Proteomes" id="UP000886198">
    <property type="component" value="Unassembled WGS sequence"/>
</dbReference>
<dbReference type="AlphaFoldDB" id="A0A7C1CY82"/>
<keyword evidence="1" id="KW-0732">Signal</keyword>
<sequence>MKKLVGILVVLLAISVAFSATVTLNPYLTGTLWGHVELDKDGLDTDLGFTLEGIGFGASADVDGLTFSLDIDLAGGAVTLNSFTVENDKAAASWYEAKSFADDLGYGLNWFSYYGMTKGTTFVLNLKELGLQVATQELDLLGASDRIALRGAWDIFSFSAQTGLNALKWSGDIILEAALVPFSGLTIKGGVSASDLTGTPVFNYVVDVDYVLDVGLLTLNPYARYSDTLGQWVGLNVGYAIGVLAIDANVEYDIAANALGAWIQPVISKDGIGYAGVKFVYNYDFATPAQTMELGFLVKSLGWAAGPVSLDVFVGSGDFRTKDDVYQSGFGYEILTDVLADWTNISAYAEAGLSLEMGGFKPTIGASGGYYIKDSASALNVNLSFPVLDLITFTANVDILPAVDWSVGLYFSKTF</sequence>
<feature type="signal peptide" evidence="1">
    <location>
        <begin position="1"/>
        <end position="19"/>
    </location>
</feature>
<evidence type="ECO:0008006" key="3">
    <source>
        <dbReference type="Google" id="ProtNLM"/>
    </source>
</evidence>
<name>A0A7C1CY82_9BACT</name>
<feature type="chain" id="PRO_5027930331" description="DUF5723 domain-containing protein" evidence="1">
    <location>
        <begin position="20"/>
        <end position="415"/>
    </location>
</feature>
<evidence type="ECO:0000256" key="1">
    <source>
        <dbReference type="SAM" id="SignalP"/>
    </source>
</evidence>
<comment type="caution">
    <text evidence="2">The sequence shown here is derived from an EMBL/GenBank/DDBJ whole genome shotgun (WGS) entry which is preliminary data.</text>
</comment>
<gene>
    <name evidence="2" type="ORF">ENN47_04650</name>
</gene>
<dbReference type="EMBL" id="DSBT01000121">
    <property type="protein sequence ID" value="HDP77473.1"/>
    <property type="molecule type" value="Genomic_DNA"/>
</dbReference>
<reference evidence="2" key="1">
    <citation type="journal article" date="2020" name="mSystems">
        <title>Genome- and Community-Level Interaction Insights into Carbon Utilization and Element Cycling Functions of Hydrothermarchaeota in Hydrothermal Sediment.</title>
        <authorList>
            <person name="Zhou Z."/>
            <person name="Liu Y."/>
            <person name="Xu W."/>
            <person name="Pan J."/>
            <person name="Luo Z.H."/>
            <person name="Li M."/>
        </authorList>
    </citation>
    <scope>NUCLEOTIDE SEQUENCE [LARGE SCALE GENOMIC DNA]</scope>
    <source>
        <strain evidence="2">SpSt-1179</strain>
    </source>
</reference>
<accession>A0A7C1CY82</accession>
<organism evidence="2">
    <name type="scientific">Mesotoga infera</name>
    <dbReference type="NCBI Taxonomy" id="1236046"/>
    <lineage>
        <taxon>Bacteria</taxon>
        <taxon>Thermotogati</taxon>
        <taxon>Thermotogota</taxon>
        <taxon>Thermotogae</taxon>
        <taxon>Kosmotogales</taxon>
        <taxon>Kosmotogaceae</taxon>
        <taxon>Mesotoga</taxon>
    </lineage>
</organism>
<evidence type="ECO:0000313" key="2">
    <source>
        <dbReference type="EMBL" id="HDP77473.1"/>
    </source>
</evidence>